<keyword evidence="2" id="KW-1185">Reference proteome</keyword>
<protein>
    <submittedName>
        <fullName evidence="1">Uncharacterized protein</fullName>
    </submittedName>
</protein>
<dbReference type="EMBL" id="CAUYUE010000013">
    <property type="protein sequence ID" value="CAK0785853.1"/>
    <property type="molecule type" value="Genomic_DNA"/>
</dbReference>
<accession>A0AAV1IEU8</accession>
<evidence type="ECO:0000313" key="1">
    <source>
        <dbReference type="EMBL" id="CAK0785853.1"/>
    </source>
</evidence>
<name>A0AAV1IEU8_9CHLO</name>
<proteinExistence type="predicted"/>
<sequence>MFQSNVEAVTLATAPDACCYLMPASQTYPAIDSFKTLAMLFQVAAGKTHDINRPGLYKLLQAFDQDQLEAALQDLRQMTGLTEGDLPGCMPILFFATMPESFDDGFRSLQNYVASGKNTAQGPLVHQAVLKIPHKLLDQMSATQQASIITEIARELQQLAGPASDMDQS</sequence>
<gene>
    <name evidence="1" type="ORF">CVIRNUC_009065</name>
</gene>
<organism evidence="1 2">
    <name type="scientific">Coccomyxa viridis</name>
    <dbReference type="NCBI Taxonomy" id="1274662"/>
    <lineage>
        <taxon>Eukaryota</taxon>
        <taxon>Viridiplantae</taxon>
        <taxon>Chlorophyta</taxon>
        <taxon>core chlorophytes</taxon>
        <taxon>Trebouxiophyceae</taxon>
        <taxon>Trebouxiophyceae incertae sedis</taxon>
        <taxon>Coccomyxaceae</taxon>
        <taxon>Coccomyxa</taxon>
    </lineage>
</organism>
<dbReference type="AlphaFoldDB" id="A0AAV1IEU8"/>
<evidence type="ECO:0000313" key="2">
    <source>
        <dbReference type="Proteomes" id="UP001314263"/>
    </source>
</evidence>
<dbReference type="Proteomes" id="UP001314263">
    <property type="component" value="Unassembled WGS sequence"/>
</dbReference>
<comment type="caution">
    <text evidence="1">The sequence shown here is derived from an EMBL/GenBank/DDBJ whole genome shotgun (WGS) entry which is preliminary data.</text>
</comment>
<reference evidence="1 2" key="1">
    <citation type="submission" date="2023-10" db="EMBL/GenBank/DDBJ databases">
        <authorList>
            <person name="Maclean D."/>
            <person name="Macfadyen A."/>
        </authorList>
    </citation>
    <scope>NUCLEOTIDE SEQUENCE [LARGE SCALE GENOMIC DNA]</scope>
</reference>